<dbReference type="AlphaFoldDB" id="X1CD26"/>
<keyword evidence="1" id="KW-1133">Transmembrane helix</keyword>
<comment type="caution">
    <text evidence="2">The sequence shown here is derived from an EMBL/GenBank/DDBJ whole genome shotgun (WGS) entry which is preliminary data.</text>
</comment>
<keyword evidence="1" id="KW-0472">Membrane</keyword>
<protein>
    <recommendedName>
        <fullName evidence="3">Cation:proton antiporter</fullName>
    </recommendedName>
</protein>
<accession>X1CD26</accession>
<evidence type="ECO:0008006" key="3">
    <source>
        <dbReference type="Google" id="ProtNLM"/>
    </source>
</evidence>
<reference evidence="2" key="1">
    <citation type="journal article" date="2014" name="Front. Microbiol.">
        <title>High frequency of phylogenetically diverse reductive dehalogenase-homologous genes in deep subseafloor sedimentary metagenomes.</title>
        <authorList>
            <person name="Kawai M."/>
            <person name="Futagami T."/>
            <person name="Toyoda A."/>
            <person name="Takaki Y."/>
            <person name="Nishi S."/>
            <person name="Hori S."/>
            <person name="Arai W."/>
            <person name="Tsubouchi T."/>
            <person name="Morono Y."/>
            <person name="Uchiyama I."/>
            <person name="Ito T."/>
            <person name="Fujiyama A."/>
            <person name="Inagaki F."/>
            <person name="Takami H."/>
        </authorList>
    </citation>
    <scope>NUCLEOTIDE SEQUENCE</scope>
    <source>
        <strain evidence="2">Expedition CK06-06</strain>
    </source>
</reference>
<evidence type="ECO:0000256" key="1">
    <source>
        <dbReference type="SAM" id="Phobius"/>
    </source>
</evidence>
<evidence type="ECO:0000313" key="2">
    <source>
        <dbReference type="EMBL" id="GAH06181.1"/>
    </source>
</evidence>
<proteinExistence type="predicted"/>
<sequence>MSGFFNIFIIPGGLLLIFMLLSLIRLILGPTVPDRIVALDTINTLVVAGMI</sequence>
<organism evidence="2">
    <name type="scientific">marine sediment metagenome</name>
    <dbReference type="NCBI Taxonomy" id="412755"/>
    <lineage>
        <taxon>unclassified sequences</taxon>
        <taxon>metagenomes</taxon>
        <taxon>ecological metagenomes</taxon>
    </lineage>
</organism>
<dbReference type="EMBL" id="BART01038582">
    <property type="protein sequence ID" value="GAH06181.1"/>
    <property type="molecule type" value="Genomic_DNA"/>
</dbReference>
<feature type="non-terminal residue" evidence="2">
    <location>
        <position position="51"/>
    </location>
</feature>
<keyword evidence="1" id="KW-0812">Transmembrane</keyword>
<feature type="transmembrane region" description="Helical" evidence="1">
    <location>
        <begin position="6"/>
        <end position="28"/>
    </location>
</feature>
<gene>
    <name evidence="2" type="ORF">S01H4_63904</name>
</gene>
<name>X1CD26_9ZZZZ</name>